<comment type="caution">
    <text evidence="2">The sequence shown here is derived from an EMBL/GenBank/DDBJ whole genome shotgun (WGS) entry which is preliminary data.</text>
</comment>
<reference evidence="2" key="1">
    <citation type="submission" date="2023-10" db="EMBL/GenBank/DDBJ databases">
        <authorList>
            <person name="Chen Y."/>
            <person name="Shah S."/>
            <person name="Dougan E. K."/>
            <person name="Thang M."/>
            <person name="Chan C."/>
        </authorList>
    </citation>
    <scope>NUCLEOTIDE SEQUENCE [LARGE SCALE GENOMIC DNA]</scope>
</reference>
<feature type="region of interest" description="Disordered" evidence="1">
    <location>
        <begin position="44"/>
        <end position="63"/>
    </location>
</feature>
<evidence type="ECO:0000313" key="2">
    <source>
        <dbReference type="EMBL" id="CAK0862221.1"/>
    </source>
</evidence>
<dbReference type="CDD" id="cd11717">
    <property type="entry name" value="THUMP_THUMPD1_like"/>
    <property type="match status" value="1"/>
</dbReference>
<dbReference type="PANTHER" id="PTHR13452">
    <property type="entry name" value="THUMP DOMAIN CONTAINING PROTEIN 1-RELATED"/>
    <property type="match status" value="1"/>
</dbReference>
<feature type="compositionally biased region" description="Low complexity" evidence="1">
    <location>
        <begin position="73"/>
        <end position="110"/>
    </location>
</feature>
<proteinExistence type="predicted"/>
<feature type="region of interest" description="Disordered" evidence="1">
    <location>
        <begin position="1"/>
        <end position="36"/>
    </location>
</feature>
<evidence type="ECO:0008006" key="4">
    <source>
        <dbReference type="Google" id="ProtNLM"/>
    </source>
</evidence>
<dbReference type="Proteomes" id="UP001189429">
    <property type="component" value="Unassembled WGS sequence"/>
</dbReference>
<evidence type="ECO:0000313" key="3">
    <source>
        <dbReference type="Proteomes" id="UP001189429"/>
    </source>
</evidence>
<evidence type="ECO:0000256" key="1">
    <source>
        <dbReference type="SAM" id="MobiDB-lite"/>
    </source>
</evidence>
<dbReference type="PANTHER" id="PTHR13452:SF10">
    <property type="entry name" value="THUMP DOMAIN-CONTAINING PROTEIN 1"/>
    <property type="match status" value="1"/>
</dbReference>
<dbReference type="InterPro" id="IPR040183">
    <property type="entry name" value="THUMPD1-like"/>
</dbReference>
<gene>
    <name evidence="2" type="ORF">PCOR1329_LOCUS50695</name>
</gene>
<keyword evidence="3" id="KW-1185">Reference proteome</keyword>
<accession>A0ABN9UQF5</accession>
<dbReference type="EMBL" id="CAUYUJ010016138">
    <property type="protein sequence ID" value="CAK0862221.1"/>
    <property type="molecule type" value="Genomic_DNA"/>
</dbReference>
<feature type="region of interest" description="Disordered" evidence="1">
    <location>
        <begin position="73"/>
        <end position="146"/>
    </location>
</feature>
<protein>
    <recommendedName>
        <fullName evidence="4">THUMP domain-containing protein</fullName>
    </recommendedName>
</protein>
<organism evidence="2 3">
    <name type="scientific">Prorocentrum cordatum</name>
    <dbReference type="NCBI Taxonomy" id="2364126"/>
    <lineage>
        <taxon>Eukaryota</taxon>
        <taxon>Sar</taxon>
        <taxon>Alveolata</taxon>
        <taxon>Dinophyceae</taxon>
        <taxon>Prorocentrales</taxon>
        <taxon>Prorocentraceae</taxon>
        <taxon>Prorocentrum</taxon>
    </lineage>
</organism>
<sequence length="361" mass="36083">MTMAPPGAMAEAPPAASAAAADAPMADAPLAAPPTADVPVAAAPTADAAAPAAAPTADAPVAAAPAADAPAAASAPAADAPSQAAHTADAPMPAAPAGAAGSEAGPAVPSGFGGGVPAGAAGDAAAPKKRAAPGEGRGDGKRRKADFAMGDRGVFFTTMSPGAAGNARRDLVKLLEEAMGVAAGGAAAAPSAASASAQLDAELQELRDTKPTFSMVSHEIAKDGTGFLKFAGTADTPPPSELVAKLLERQRVEYQATRMAPCSRLLCRVLPIDYTCKPYLEHFKLLAQTVLPGHVGPDAEPTVWALEFRARNTSTLKKDTVLAVIDEIVPKGRHKAARADEGRGRRRTARLAMGAYSQDAG</sequence>
<name>A0ABN9UQF5_9DINO</name>